<dbReference type="PANTHER" id="PTHR30136">
    <property type="entry name" value="HELIX-TURN-HELIX TRANSCRIPTIONAL REGULATOR, ICLR FAMILY"/>
    <property type="match status" value="1"/>
</dbReference>
<dbReference type="SUPFAM" id="SSF55781">
    <property type="entry name" value="GAF domain-like"/>
    <property type="match status" value="1"/>
</dbReference>
<dbReference type="InterPro" id="IPR036388">
    <property type="entry name" value="WH-like_DNA-bd_sf"/>
</dbReference>
<dbReference type="PANTHER" id="PTHR30136:SF24">
    <property type="entry name" value="HTH-TYPE TRANSCRIPTIONAL REPRESSOR ALLR"/>
    <property type="match status" value="1"/>
</dbReference>
<dbReference type="InterPro" id="IPR029016">
    <property type="entry name" value="GAF-like_dom_sf"/>
</dbReference>
<keyword evidence="2" id="KW-0238">DNA-binding</keyword>
<reference evidence="6" key="1">
    <citation type="submission" date="2022-05" db="EMBL/GenBank/DDBJ databases">
        <title>Jatrophihabitans sp. SB3-54 whole genome sequence.</title>
        <authorList>
            <person name="Suh M.K."/>
            <person name="Eom M.K."/>
            <person name="Kim J.S."/>
            <person name="Kim H.S."/>
            <person name="Do H.E."/>
            <person name="Shin Y.K."/>
            <person name="Lee J.-S."/>
        </authorList>
    </citation>
    <scope>NUCLEOTIDE SEQUENCE</scope>
    <source>
        <strain evidence="6">SB3-54</strain>
    </source>
</reference>
<name>A0ABY7K6V3_9ACTN</name>
<dbReference type="InterPro" id="IPR014757">
    <property type="entry name" value="Tscrpt_reg_IclR_C"/>
</dbReference>
<protein>
    <submittedName>
        <fullName evidence="6">IclR family transcriptional regulator</fullName>
    </submittedName>
</protein>
<evidence type="ECO:0000256" key="3">
    <source>
        <dbReference type="ARBA" id="ARBA00023163"/>
    </source>
</evidence>
<dbReference type="RefSeq" id="WP_269445536.1">
    <property type="nucleotide sequence ID" value="NZ_CP097463.1"/>
</dbReference>
<keyword evidence="3" id="KW-0804">Transcription</keyword>
<dbReference type="Gene3D" id="1.10.10.10">
    <property type="entry name" value="Winged helix-like DNA-binding domain superfamily/Winged helix DNA-binding domain"/>
    <property type="match status" value="1"/>
</dbReference>
<dbReference type="SUPFAM" id="SSF46785">
    <property type="entry name" value="Winged helix' DNA-binding domain"/>
    <property type="match status" value="1"/>
</dbReference>
<evidence type="ECO:0000259" key="4">
    <source>
        <dbReference type="PROSITE" id="PS51077"/>
    </source>
</evidence>
<dbReference type="Pfam" id="PF09339">
    <property type="entry name" value="HTH_IclR"/>
    <property type="match status" value="1"/>
</dbReference>
<sequence>MVKSAERTLLVLELLSTASEPQTLREISVALDMPRASTYALLMTLVARGWLTQVNGRYALGVRCLQVSRAFINQDGMVAEARPVMQKLSELFDETIHLGRIDGAEVIYLHSLPSRHRLSAATAPGRRMPATVTALGKAILAERPIAEVQRVLPLEFVRYTANTIVSLDRLEEELAATRSRGYAIDNEESSIGLRCFAVAVGPDSPSAYAISCSVPTPRLSEERSNEIAKQLLEIRALLSPSGGGGRA</sequence>
<dbReference type="InterPro" id="IPR005471">
    <property type="entry name" value="Tscrpt_reg_IclR_N"/>
</dbReference>
<keyword evidence="7" id="KW-1185">Reference proteome</keyword>
<proteinExistence type="predicted"/>
<feature type="domain" description="IclR-ED" evidence="5">
    <location>
        <begin position="63"/>
        <end position="244"/>
    </location>
</feature>
<evidence type="ECO:0000259" key="5">
    <source>
        <dbReference type="PROSITE" id="PS51078"/>
    </source>
</evidence>
<evidence type="ECO:0000313" key="6">
    <source>
        <dbReference type="EMBL" id="WAX58996.1"/>
    </source>
</evidence>
<organism evidence="6 7">
    <name type="scientific">Jatrophihabitans cynanchi</name>
    <dbReference type="NCBI Taxonomy" id="2944128"/>
    <lineage>
        <taxon>Bacteria</taxon>
        <taxon>Bacillati</taxon>
        <taxon>Actinomycetota</taxon>
        <taxon>Actinomycetes</taxon>
        <taxon>Jatrophihabitantales</taxon>
        <taxon>Jatrophihabitantaceae</taxon>
        <taxon>Jatrophihabitans</taxon>
    </lineage>
</organism>
<dbReference type="Gene3D" id="3.30.450.40">
    <property type="match status" value="1"/>
</dbReference>
<dbReference type="PROSITE" id="PS51077">
    <property type="entry name" value="HTH_ICLR"/>
    <property type="match status" value="1"/>
</dbReference>
<dbReference type="SMART" id="SM00346">
    <property type="entry name" value="HTH_ICLR"/>
    <property type="match status" value="1"/>
</dbReference>
<dbReference type="Pfam" id="PF01614">
    <property type="entry name" value="IclR_C"/>
    <property type="match status" value="1"/>
</dbReference>
<dbReference type="EMBL" id="CP097463">
    <property type="protein sequence ID" value="WAX58996.1"/>
    <property type="molecule type" value="Genomic_DNA"/>
</dbReference>
<feature type="domain" description="HTH iclR-type" evidence="4">
    <location>
        <begin position="2"/>
        <end position="62"/>
    </location>
</feature>
<dbReference type="InterPro" id="IPR050707">
    <property type="entry name" value="HTH_MetabolicPath_Reg"/>
</dbReference>
<gene>
    <name evidence="6" type="ORF">M6B22_09615</name>
</gene>
<evidence type="ECO:0000256" key="2">
    <source>
        <dbReference type="ARBA" id="ARBA00023125"/>
    </source>
</evidence>
<dbReference type="InterPro" id="IPR036390">
    <property type="entry name" value="WH_DNA-bd_sf"/>
</dbReference>
<accession>A0ABY7K6V3</accession>
<evidence type="ECO:0000256" key="1">
    <source>
        <dbReference type="ARBA" id="ARBA00023015"/>
    </source>
</evidence>
<dbReference type="PROSITE" id="PS51078">
    <property type="entry name" value="ICLR_ED"/>
    <property type="match status" value="1"/>
</dbReference>
<evidence type="ECO:0000313" key="7">
    <source>
        <dbReference type="Proteomes" id="UP001164693"/>
    </source>
</evidence>
<dbReference type="Proteomes" id="UP001164693">
    <property type="component" value="Chromosome"/>
</dbReference>
<keyword evidence="1" id="KW-0805">Transcription regulation</keyword>